<evidence type="ECO:0008006" key="7">
    <source>
        <dbReference type="Google" id="ProtNLM"/>
    </source>
</evidence>
<dbReference type="PROSITE" id="PS51154">
    <property type="entry name" value="MACRO"/>
    <property type="match status" value="1"/>
</dbReference>
<dbReference type="SMART" id="SM00506">
    <property type="entry name" value="A1pp"/>
    <property type="match status" value="1"/>
</dbReference>
<dbReference type="Proteomes" id="UP001146120">
    <property type="component" value="Unassembled WGS sequence"/>
</dbReference>
<feature type="domain" description="Macro" evidence="4">
    <location>
        <begin position="34"/>
        <end position="215"/>
    </location>
</feature>
<reference evidence="5" key="1">
    <citation type="submission" date="2022-11" db="EMBL/GenBank/DDBJ databases">
        <authorList>
            <person name="Morgan W.R."/>
            <person name="Tartar A."/>
        </authorList>
    </citation>
    <scope>NUCLEOTIDE SEQUENCE</scope>
    <source>
        <strain evidence="5">ARSEF 373</strain>
    </source>
</reference>
<dbReference type="InterPro" id="IPR001251">
    <property type="entry name" value="CRAL-TRIO_dom"/>
</dbReference>
<name>A0AAV2ZGA9_9STRA</name>
<dbReference type="CDD" id="cd02905">
    <property type="entry name" value="Macro_GDAP2-like"/>
    <property type="match status" value="1"/>
</dbReference>
<accession>A0AAV2ZGA9</accession>
<proteinExistence type="inferred from homology"/>
<dbReference type="InterPro" id="IPR036865">
    <property type="entry name" value="CRAL-TRIO_dom_sf"/>
</dbReference>
<dbReference type="EMBL" id="DAKRPA010000011">
    <property type="protein sequence ID" value="DBA04137.1"/>
    <property type="molecule type" value="Genomic_DNA"/>
</dbReference>
<feature type="region of interest" description="Disordered" evidence="2">
    <location>
        <begin position="475"/>
        <end position="513"/>
    </location>
</feature>
<dbReference type="SMART" id="SM00516">
    <property type="entry name" value="SEC14"/>
    <property type="match status" value="1"/>
</dbReference>
<sequence length="513" mass="58037">MEHSSVDALTLPRWGVATKEDTEIECNSDQVVSAVPFTINASINSKVALWSGQIWRLKIDAIVNSTNESLRDTSGLCRKIYDAAGKEIWVECDAAEVCRTGEAVITRGCQLPARKIIHTVGPRYNIKYHNAAENALHMCYRSVLSAAKEERLRSVAFSCVYSKQKGYPRDEAAHIAARTVRRFLEHYGDDFDLVIFCVDTTEDQLIYESVLPLYFPRTPTEEAKTSTLLSRDLGDEFGEPIIEERKIRISQLGSRQLDCEATEYDHEGISAETASDDEDAAIQDFCEMAADPDTERLEWLRQQQEERQRSAARAQQTRQEETVLTYQRALAKAQREDFEDLKALKFIYNGGVDHSGSPVIVYISGNLPIDDVDLDRVMLFIIYTLDGIVENTYSVLYVHSGVLGENQPQATWLKRLFRTLSTKYQANLKYFYMLEPTMWLKLVILIAKGFVSRDFYRKIVYLSTARELDNIAPPLNLPAGVYGKPSDAENEKSEEPQSESEDNSGDNNNEAAV</sequence>
<evidence type="ECO:0000259" key="3">
    <source>
        <dbReference type="PROSITE" id="PS50191"/>
    </source>
</evidence>
<dbReference type="CDD" id="cd00170">
    <property type="entry name" value="SEC14"/>
    <property type="match status" value="1"/>
</dbReference>
<dbReference type="PANTHER" id="PTHR11106:SF72">
    <property type="entry name" value="GANGLIOSIDE-INDUCED DIFFERENTIATION-ASSOCIATED PROTEIN 2"/>
    <property type="match status" value="1"/>
</dbReference>
<dbReference type="SUPFAM" id="SSF52087">
    <property type="entry name" value="CRAL/TRIO domain"/>
    <property type="match status" value="1"/>
</dbReference>
<feature type="compositionally biased region" description="Basic and acidic residues" evidence="2">
    <location>
        <begin position="486"/>
        <end position="495"/>
    </location>
</feature>
<evidence type="ECO:0000256" key="2">
    <source>
        <dbReference type="SAM" id="MobiDB-lite"/>
    </source>
</evidence>
<organism evidence="5 6">
    <name type="scientific">Lagenidium giganteum</name>
    <dbReference type="NCBI Taxonomy" id="4803"/>
    <lineage>
        <taxon>Eukaryota</taxon>
        <taxon>Sar</taxon>
        <taxon>Stramenopiles</taxon>
        <taxon>Oomycota</taxon>
        <taxon>Peronosporomycetes</taxon>
        <taxon>Pythiales</taxon>
        <taxon>Pythiaceae</taxon>
    </lineage>
</organism>
<protein>
    <recommendedName>
        <fullName evidence="7">Macro domain-containing protein</fullName>
    </recommendedName>
</protein>
<keyword evidence="6" id="KW-1185">Reference proteome</keyword>
<dbReference type="AlphaFoldDB" id="A0AAV2ZGA9"/>
<feature type="domain" description="CRAL-TRIO" evidence="3">
    <location>
        <begin position="334"/>
        <end position="489"/>
    </location>
</feature>
<dbReference type="Pfam" id="PF13716">
    <property type="entry name" value="CRAL_TRIO_2"/>
    <property type="match status" value="1"/>
</dbReference>
<reference evidence="5" key="2">
    <citation type="journal article" date="2023" name="Microbiol Resour">
        <title>Decontamination and Annotation of the Draft Genome Sequence of the Oomycete Lagenidium giganteum ARSEF 373.</title>
        <authorList>
            <person name="Morgan W.R."/>
            <person name="Tartar A."/>
        </authorList>
    </citation>
    <scope>NUCLEOTIDE SEQUENCE</scope>
    <source>
        <strain evidence="5">ARSEF 373</strain>
    </source>
</reference>
<comment type="caution">
    <text evidence="5">The sequence shown here is derived from an EMBL/GenBank/DDBJ whole genome shotgun (WGS) entry which is preliminary data.</text>
</comment>
<dbReference type="SUPFAM" id="SSF52949">
    <property type="entry name" value="Macro domain-like"/>
    <property type="match status" value="1"/>
</dbReference>
<dbReference type="Pfam" id="PF01661">
    <property type="entry name" value="Macro"/>
    <property type="match status" value="1"/>
</dbReference>
<dbReference type="InterPro" id="IPR035793">
    <property type="entry name" value="Macro_GDAP2"/>
</dbReference>
<dbReference type="InterPro" id="IPR002589">
    <property type="entry name" value="Macro_dom"/>
</dbReference>
<dbReference type="PROSITE" id="PS50191">
    <property type="entry name" value="CRAL_TRIO"/>
    <property type="match status" value="1"/>
</dbReference>
<evidence type="ECO:0000256" key="1">
    <source>
        <dbReference type="ARBA" id="ARBA00008355"/>
    </source>
</evidence>
<comment type="similarity">
    <text evidence="1">Belongs to the GDAP2 family.</text>
</comment>
<evidence type="ECO:0000313" key="5">
    <source>
        <dbReference type="EMBL" id="DBA04137.1"/>
    </source>
</evidence>
<dbReference type="Gene3D" id="3.40.220.10">
    <property type="entry name" value="Leucine Aminopeptidase, subunit E, domain 1"/>
    <property type="match status" value="1"/>
</dbReference>
<evidence type="ECO:0000313" key="6">
    <source>
        <dbReference type="Proteomes" id="UP001146120"/>
    </source>
</evidence>
<gene>
    <name evidence="5" type="ORF">N0F65_004245</name>
</gene>
<evidence type="ECO:0000259" key="4">
    <source>
        <dbReference type="PROSITE" id="PS51154"/>
    </source>
</evidence>
<dbReference type="Gene3D" id="3.40.525.10">
    <property type="entry name" value="CRAL-TRIO lipid binding domain"/>
    <property type="match status" value="1"/>
</dbReference>
<dbReference type="InterPro" id="IPR043472">
    <property type="entry name" value="Macro_dom-like"/>
</dbReference>
<dbReference type="PANTHER" id="PTHR11106">
    <property type="entry name" value="GANGLIOSIDE INDUCED DIFFERENTIATION ASSOCIATED PROTEIN 2-RELATED"/>
    <property type="match status" value="1"/>
</dbReference>